<dbReference type="InterPro" id="IPR016163">
    <property type="entry name" value="Ald_DH_C"/>
</dbReference>
<proteinExistence type="inferred from homology"/>
<evidence type="ECO:0000256" key="4">
    <source>
        <dbReference type="SAM" id="MobiDB-lite"/>
    </source>
</evidence>
<dbReference type="EMBL" id="PGFE01000001">
    <property type="protein sequence ID" value="PJJ77196.1"/>
    <property type="molecule type" value="Genomic_DNA"/>
</dbReference>
<comment type="similarity">
    <text evidence="1">Belongs to the aldehyde dehydrogenase family.</text>
</comment>
<dbReference type="Gene3D" id="3.40.605.10">
    <property type="entry name" value="Aldehyde Dehydrogenase, Chain A, domain 1"/>
    <property type="match status" value="1"/>
</dbReference>
<sequence>MTSEDALQGDRTTPGAAGPLDPDDPAAAFALEPCVVAPWLRRLASGQDSGTRTSTLAFTGAPLATFPLSSADDARAAVAHVRGAHRAWAARGARERTAVLLRGSDLLLERQSTVLDLLQMECGVARAAAVDEVAHAVGVVRHYGLRGTRYLRTRRASAVLASSRTRRRPAGVVGVLTGRTAPLAQLVDALAPALVAGNGVVLRPDPQCTLSALWLVTLLEEAGLPSGLVQVVAGDEHVVAALAAAVDHLVVRGADADARELAADAARRWSGVTALPDTQNSMYVAADADPSAAARVAVRACFTGAAGPGGRVERIVVHEDVADAFLAAFGEDVRGLRQGTGLDYTADVGSLPTEQDLTRVVAQVEDAIGGGARVLAGAVHRLDVAPLAYAPTVLDRVAPDARVRLEVTDGPVVVVDRVPDDAAAVALLGRDAVVPPARVSVVAGDVARARRIAVHVDAPTVTVAASGAAGAPASVEVAAGAGAGTGRLLGRAGVEAVTVPSTVVVRRGGSAVRGVLEGDGLDAALRADLVAVGLRVARALRIA</sequence>
<dbReference type="SUPFAM" id="SSF53720">
    <property type="entry name" value="ALDH-like"/>
    <property type="match status" value="1"/>
</dbReference>
<accession>A0A2M9CZ32</accession>
<comment type="caution">
    <text evidence="6">The sequence shown here is derived from an EMBL/GenBank/DDBJ whole genome shotgun (WGS) entry which is preliminary data.</text>
</comment>
<organism evidence="6 7">
    <name type="scientific">Sediminihabitans luteus</name>
    <dbReference type="NCBI Taxonomy" id="1138585"/>
    <lineage>
        <taxon>Bacteria</taxon>
        <taxon>Bacillati</taxon>
        <taxon>Actinomycetota</taxon>
        <taxon>Actinomycetes</taxon>
        <taxon>Micrococcales</taxon>
        <taxon>Cellulomonadaceae</taxon>
        <taxon>Sediminihabitans</taxon>
    </lineage>
</organism>
<keyword evidence="7" id="KW-1185">Reference proteome</keyword>
<keyword evidence="3" id="KW-0520">NAD</keyword>
<evidence type="ECO:0000256" key="2">
    <source>
        <dbReference type="ARBA" id="ARBA00023002"/>
    </source>
</evidence>
<evidence type="ECO:0000313" key="7">
    <source>
        <dbReference type="Proteomes" id="UP000231693"/>
    </source>
</evidence>
<dbReference type="InterPro" id="IPR016161">
    <property type="entry name" value="Ald_DH/histidinol_DH"/>
</dbReference>
<evidence type="ECO:0000256" key="3">
    <source>
        <dbReference type="ARBA" id="ARBA00023027"/>
    </source>
</evidence>
<evidence type="ECO:0000256" key="1">
    <source>
        <dbReference type="ARBA" id="ARBA00009986"/>
    </source>
</evidence>
<dbReference type="Pfam" id="PF00171">
    <property type="entry name" value="Aldedh"/>
    <property type="match status" value="1"/>
</dbReference>
<dbReference type="PANTHER" id="PTHR42986:SF1">
    <property type="entry name" value="BENZALDEHYDE DEHYDROGENASE YFMT"/>
    <property type="match status" value="1"/>
</dbReference>
<dbReference type="AlphaFoldDB" id="A0A2M9CZ32"/>
<dbReference type="PANTHER" id="PTHR42986">
    <property type="entry name" value="BENZALDEHYDE DEHYDROGENASE YFMT"/>
    <property type="match status" value="1"/>
</dbReference>
<gene>
    <name evidence="6" type="ORF">CLV28_0410</name>
</gene>
<name>A0A2M9CZ32_9CELL</name>
<dbReference type="GO" id="GO:0016620">
    <property type="term" value="F:oxidoreductase activity, acting on the aldehyde or oxo group of donors, NAD or NADP as acceptor"/>
    <property type="evidence" value="ECO:0007669"/>
    <property type="project" value="InterPro"/>
</dbReference>
<keyword evidence="2" id="KW-0560">Oxidoreductase</keyword>
<feature type="domain" description="Aldehyde dehydrogenase" evidence="5">
    <location>
        <begin position="56"/>
        <end position="502"/>
    </location>
</feature>
<dbReference type="OrthoDB" id="6882680at2"/>
<feature type="region of interest" description="Disordered" evidence="4">
    <location>
        <begin position="1"/>
        <end position="24"/>
    </location>
</feature>
<evidence type="ECO:0000313" key="6">
    <source>
        <dbReference type="EMBL" id="PJJ77196.1"/>
    </source>
</evidence>
<reference evidence="6 7" key="1">
    <citation type="submission" date="2017-11" db="EMBL/GenBank/DDBJ databases">
        <title>Genomic Encyclopedia of Archaeal and Bacterial Type Strains, Phase II (KMG-II): From Individual Species to Whole Genera.</title>
        <authorList>
            <person name="Goeker M."/>
        </authorList>
    </citation>
    <scope>NUCLEOTIDE SEQUENCE [LARGE SCALE GENOMIC DNA]</scope>
    <source>
        <strain evidence="6 7">DSM 25478</strain>
    </source>
</reference>
<feature type="compositionally biased region" description="Low complexity" evidence="4">
    <location>
        <begin position="14"/>
        <end position="24"/>
    </location>
</feature>
<dbReference type="InterPro" id="IPR015590">
    <property type="entry name" value="Aldehyde_DH_dom"/>
</dbReference>
<protein>
    <submittedName>
        <fullName evidence="6">Succinate-semialdehyde dehydrogenase/glutarate-semialdehyde dehydrogenase</fullName>
    </submittedName>
</protein>
<dbReference type="Gene3D" id="3.40.309.10">
    <property type="entry name" value="Aldehyde Dehydrogenase, Chain A, domain 2"/>
    <property type="match status" value="1"/>
</dbReference>
<evidence type="ECO:0000259" key="5">
    <source>
        <dbReference type="Pfam" id="PF00171"/>
    </source>
</evidence>
<dbReference type="Proteomes" id="UP000231693">
    <property type="component" value="Unassembled WGS sequence"/>
</dbReference>
<dbReference type="RefSeq" id="WP_100421622.1">
    <property type="nucleotide sequence ID" value="NZ_BOOX01000004.1"/>
</dbReference>
<dbReference type="InterPro" id="IPR016162">
    <property type="entry name" value="Ald_DH_N"/>
</dbReference>